<dbReference type="KEGG" id="ptaw:DW352_14950"/>
<dbReference type="SMART" id="SM00448">
    <property type="entry name" value="REC"/>
    <property type="match status" value="1"/>
</dbReference>
<keyword evidence="11" id="KW-1185">Reference proteome</keyword>
<dbReference type="InterPro" id="IPR011006">
    <property type="entry name" value="CheY-like_superfamily"/>
</dbReference>
<dbReference type="InterPro" id="IPR036097">
    <property type="entry name" value="HisK_dim/P_sf"/>
</dbReference>
<dbReference type="EMBL" id="CP031417">
    <property type="protein sequence ID" value="AXK81704.1"/>
    <property type="molecule type" value="Genomic_DNA"/>
</dbReference>
<dbReference type="Gene3D" id="1.10.287.130">
    <property type="match status" value="1"/>
</dbReference>
<dbReference type="InterPro" id="IPR004358">
    <property type="entry name" value="Sig_transdc_His_kin-like_C"/>
</dbReference>
<comment type="catalytic activity">
    <reaction evidence="1">
        <text>ATP + protein L-histidine = ADP + protein N-phospho-L-histidine.</text>
        <dbReference type="EC" id="2.7.13.3"/>
    </reaction>
</comment>
<evidence type="ECO:0000256" key="2">
    <source>
        <dbReference type="ARBA" id="ARBA00012438"/>
    </source>
</evidence>
<reference evidence="10 11" key="1">
    <citation type="submission" date="2018-07" db="EMBL/GenBank/DDBJ databases">
        <authorList>
            <person name="Quirk P.G."/>
            <person name="Krulwich T.A."/>
        </authorList>
    </citation>
    <scope>NUCLEOTIDE SEQUENCE [LARGE SCALE GENOMIC DNA]</scope>
    <source>
        <strain evidence="10 11">CC-BB4</strain>
    </source>
</reference>
<keyword evidence="3 6" id="KW-0597">Phosphoprotein</keyword>
<organism evidence="10 11">
    <name type="scientific">Pseudolabrys taiwanensis</name>
    <dbReference type="NCBI Taxonomy" id="331696"/>
    <lineage>
        <taxon>Bacteria</taxon>
        <taxon>Pseudomonadati</taxon>
        <taxon>Pseudomonadota</taxon>
        <taxon>Alphaproteobacteria</taxon>
        <taxon>Hyphomicrobiales</taxon>
        <taxon>Xanthobacteraceae</taxon>
        <taxon>Pseudolabrys</taxon>
    </lineage>
</organism>
<dbReference type="PANTHER" id="PTHR43047">
    <property type="entry name" value="TWO-COMPONENT HISTIDINE PROTEIN KINASE"/>
    <property type="match status" value="1"/>
</dbReference>
<keyword evidence="4" id="KW-0808">Transferase</keyword>
<evidence type="ECO:0000256" key="5">
    <source>
        <dbReference type="ARBA" id="ARBA00022777"/>
    </source>
</evidence>
<dbReference type="InterPro" id="IPR003594">
    <property type="entry name" value="HATPase_dom"/>
</dbReference>
<dbReference type="InterPro" id="IPR005467">
    <property type="entry name" value="His_kinase_dom"/>
</dbReference>
<dbReference type="SUPFAM" id="SSF55874">
    <property type="entry name" value="ATPase domain of HSP90 chaperone/DNA topoisomerase II/histidine kinase"/>
    <property type="match status" value="1"/>
</dbReference>
<dbReference type="Pfam" id="PF00072">
    <property type="entry name" value="Response_reg"/>
    <property type="match status" value="1"/>
</dbReference>
<evidence type="ECO:0000256" key="1">
    <source>
        <dbReference type="ARBA" id="ARBA00000085"/>
    </source>
</evidence>
<dbReference type="OrthoDB" id="9801651at2"/>
<evidence type="ECO:0000256" key="6">
    <source>
        <dbReference type="PROSITE-ProRule" id="PRU00169"/>
    </source>
</evidence>
<keyword evidence="5" id="KW-0418">Kinase</keyword>
<dbReference type="CDD" id="cd00082">
    <property type="entry name" value="HisKA"/>
    <property type="match status" value="1"/>
</dbReference>
<evidence type="ECO:0000256" key="4">
    <source>
        <dbReference type="ARBA" id="ARBA00022679"/>
    </source>
</evidence>
<name>A0A345ZXQ7_9HYPH</name>
<dbReference type="Pfam" id="PF02518">
    <property type="entry name" value="HATPase_c"/>
    <property type="match status" value="1"/>
</dbReference>
<feature type="region of interest" description="Disordered" evidence="7">
    <location>
        <begin position="1"/>
        <end position="23"/>
    </location>
</feature>
<evidence type="ECO:0000256" key="7">
    <source>
        <dbReference type="SAM" id="MobiDB-lite"/>
    </source>
</evidence>
<dbReference type="Pfam" id="PF00512">
    <property type="entry name" value="HisKA"/>
    <property type="match status" value="1"/>
</dbReference>
<accession>A0A345ZXQ7</accession>
<dbReference type="AlphaFoldDB" id="A0A345ZXQ7"/>
<dbReference type="InterPro" id="IPR001789">
    <property type="entry name" value="Sig_transdc_resp-reg_receiver"/>
</dbReference>
<dbReference type="EC" id="2.7.13.3" evidence="2"/>
<feature type="compositionally biased region" description="Basic residues" evidence="7">
    <location>
        <begin position="1"/>
        <end position="22"/>
    </location>
</feature>
<proteinExistence type="predicted"/>
<feature type="domain" description="Response regulatory" evidence="9">
    <location>
        <begin position="278"/>
        <end position="395"/>
    </location>
</feature>
<dbReference type="PRINTS" id="PR00344">
    <property type="entry name" value="BCTRLSENSOR"/>
</dbReference>
<dbReference type="CDD" id="cd16922">
    <property type="entry name" value="HATPase_EvgS-ArcB-TorS-like"/>
    <property type="match status" value="1"/>
</dbReference>
<evidence type="ECO:0000259" key="8">
    <source>
        <dbReference type="PROSITE" id="PS50109"/>
    </source>
</evidence>
<dbReference type="RefSeq" id="WP_115692083.1">
    <property type="nucleotide sequence ID" value="NZ_CP031417.1"/>
</dbReference>
<dbReference type="GO" id="GO:0000155">
    <property type="term" value="F:phosphorelay sensor kinase activity"/>
    <property type="evidence" value="ECO:0007669"/>
    <property type="project" value="InterPro"/>
</dbReference>
<evidence type="ECO:0000256" key="3">
    <source>
        <dbReference type="ARBA" id="ARBA00022553"/>
    </source>
</evidence>
<evidence type="ECO:0000313" key="11">
    <source>
        <dbReference type="Proteomes" id="UP000254889"/>
    </source>
</evidence>
<dbReference type="SUPFAM" id="SSF47384">
    <property type="entry name" value="Homodimeric domain of signal transducing histidine kinase"/>
    <property type="match status" value="1"/>
</dbReference>
<dbReference type="InterPro" id="IPR003661">
    <property type="entry name" value="HisK_dim/P_dom"/>
</dbReference>
<dbReference type="SUPFAM" id="SSF52172">
    <property type="entry name" value="CheY-like"/>
    <property type="match status" value="1"/>
</dbReference>
<sequence length="395" mass="41700">MAKRKRKLKSGRHRAPARRRARATVPASRAVEAALAGIAHDIRTPLTGLVALAELLAASDLGDREREWAQAIKSGAEHLAGLSTLIVDAVRGEAASLVLRPEPFSPRALAEAVGEAIAARAGGKGLSAEVAIAEELPPLVAGDALRLRAALENLADNAVKFTHDGGVRFTAAAEKAARGRLRLVFTFGDSGIGMTAAELKRLFRPFAQASEDIARRYGGAGLGLTFVKRIAKAMGGDLTVTSKPGKGSTFRLTALVEAAARERNAQGSTSQTPARALKLLCVEDNPYGRVVMNTILREFGHRVDFVESGDAAIEAIGRGGYDAVLMDVTLSGIDGLETTRRIRALPDVRGQVPVIGISGRDRADDEDAARAAGMNFYLTKPVSPRKLAEALASFS</sequence>
<feature type="modified residue" description="4-aspartylphosphate" evidence="6">
    <location>
        <position position="327"/>
    </location>
</feature>
<evidence type="ECO:0000259" key="9">
    <source>
        <dbReference type="PROSITE" id="PS50110"/>
    </source>
</evidence>
<dbReference type="Gene3D" id="3.40.50.2300">
    <property type="match status" value="1"/>
</dbReference>
<dbReference type="Proteomes" id="UP000254889">
    <property type="component" value="Chromosome"/>
</dbReference>
<protein>
    <recommendedName>
        <fullName evidence="2">histidine kinase</fullName>
        <ecNumber evidence="2">2.7.13.3</ecNumber>
    </recommendedName>
</protein>
<evidence type="ECO:0000313" key="10">
    <source>
        <dbReference type="EMBL" id="AXK81704.1"/>
    </source>
</evidence>
<dbReference type="SMART" id="SM00387">
    <property type="entry name" value="HATPase_c"/>
    <property type="match status" value="1"/>
</dbReference>
<dbReference type="PANTHER" id="PTHR43047:SF64">
    <property type="entry name" value="HISTIDINE KINASE CONTAINING CHEY-HOMOLOGOUS RECEIVER DOMAIN AND PAS DOMAIN-RELATED"/>
    <property type="match status" value="1"/>
</dbReference>
<dbReference type="PROSITE" id="PS50109">
    <property type="entry name" value="HIS_KIN"/>
    <property type="match status" value="1"/>
</dbReference>
<dbReference type="CDD" id="cd17546">
    <property type="entry name" value="REC_hyHK_CKI1_RcsC-like"/>
    <property type="match status" value="1"/>
</dbReference>
<gene>
    <name evidence="10" type="ORF">DW352_14950</name>
</gene>
<dbReference type="PROSITE" id="PS50110">
    <property type="entry name" value="RESPONSE_REGULATORY"/>
    <property type="match status" value="1"/>
</dbReference>
<dbReference type="SMART" id="SM00388">
    <property type="entry name" value="HisKA"/>
    <property type="match status" value="1"/>
</dbReference>
<dbReference type="Gene3D" id="3.30.565.10">
    <property type="entry name" value="Histidine kinase-like ATPase, C-terminal domain"/>
    <property type="match status" value="1"/>
</dbReference>
<feature type="domain" description="Histidine kinase" evidence="8">
    <location>
        <begin position="37"/>
        <end position="258"/>
    </location>
</feature>
<dbReference type="InterPro" id="IPR036890">
    <property type="entry name" value="HATPase_C_sf"/>
</dbReference>